<keyword evidence="6 8" id="KW-0862">Zinc</keyword>
<comment type="caution">
    <text evidence="10">The sequence shown here is derived from an EMBL/GenBank/DDBJ whole genome shotgun (WGS) entry which is preliminary data.</text>
</comment>
<dbReference type="GO" id="GO:0005737">
    <property type="term" value="C:cytoplasm"/>
    <property type="evidence" value="ECO:0007669"/>
    <property type="project" value="TreeGrafter"/>
</dbReference>
<keyword evidence="7" id="KW-0539">Nucleus</keyword>
<evidence type="ECO:0000313" key="10">
    <source>
        <dbReference type="EMBL" id="CAG9314170.1"/>
    </source>
</evidence>
<evidence type="ECO:0000256" key="1">
    <source>
        <dbReference type="ARBA" id="ARBA00004123"/>
    </source>
</evidence>
<evidence type="ECO:0000259" key="9">
    <source>
        <dbReference type="PROSITE" id="PS50103"/>
    </source>
</evidence>
<protein>
    <recommendedName>
        <fullName evidence="9">C3H1-type domain-containing protein</fullName>
    </recommendedName>
</protein>
<comment type="similarity">
    <text evidence="2">Belongs to the ZC3H14 family.</text>
</comment>
<name>A0AAU9IQX3_9CILI</name>
<dbReference type="PANTHER" id="PTHR14738:SF29">
    <property type="entry name" value="ZINC FINGER CCCH DOMAIN-CONTAINING PROTEIN 14"/>
    <property type="match status" value="1"/>
</dbReference>
<dbReference type="Pfam" id="PF14608">
    <property type="entry name" value="zf-CCCH_2"/>
    <property type="match status" value="3"/>
</dbReference>
<comment type="subcellular location">
    <subcellularLocation>
        <location evidence="1">Nucleus</location>
    </subcellularLocation>
</comment>
<evidence type="ECO:0000256" key="8">
    <source>
        <dbReference type="PROSITE-ProRule" id="PRU00723"/>
    </source>
</evidence>
<feature type="zinc finger region" description="C3H1-type" evidence="8">
    <location>
        <begin position="89"/>
        <end position="122"/>
    </location>
</feature>
<dbReference type="Gene3D" id="4.10.1000.40">
    <property type="match status" value="2"/>
</dbReference>
<organism evidence="10 11">
    <name type="scientific">Blepharisma stoltei</name>
    <dbReference type="NCBI Taxonomy" id="1481888"/>
    <lineage>
        <taxon>Eukaryota</taxon>
        <taxon>Sar</taxon>
        <taxon>Alveolata</taxon>
        <taxon>Ciliophora</taxon>
        <taxon>Postciliodesmatophora</taxon>
        <taxon>Heterotrichea</taxon>
        <taxon>Heterotrichida</taxon>
        <taxon>Blepharismidae</taxon>
        <taxon>Blepharisma</taxon>
    </lineage>
</organism>
<dbReference type="GO" id="GO:0043488">
    <property type="term" value="P:regulation of mRNA stability"/>
    <property type="evidence" value="ECO:0007669"/>
    <property type="project" value="InterPro"/>
</dbReference>
<evidence type="ECO:0000313" key="11">
    <source>
        <dbReference type="Proteomes" id="UP001162131"/>
    </source>
</evidence>
<dbReference type="EMBL" id="CAJZBQ010000011">
    <property type="protein sequence ID" value="CAG9314170.1"/>
    <property type="molecule type" value="Genomic_DNA"/>
</dbReference>
<keyword evidence="11" id="KW-1185">Reference proteome</keyword>
<dbReference type="AlphaFoldDB" id="A0AAU9IQX3"/>
<keyword evidence="5 8" id="KW-0863">Zinc-finger</keyword>
<dbReference type="GO" id="GO:0008143">
    <property type="term" value="F:poly(A) binding"/>
    <property type="evidence" value="ECO:0007669"/>
    <property type="project" value="InterPro"/>
</dbReference>
<feature type="domain" description="C3H1-type" evidence="9">
    <location>
        <begin position="89"/>
        <end position="122"/>
    </location>
</feature>
<sequence>MESRPSGNSKKLRDKISEKLEEYGEAIANEDLLDYIMLISTKCRKTKEQLLVILREFFEDQTEEFVDWLRNISFSTEKKKKCKFWPNCPDEEECSYFHPHEQCPRWPKCKFGAQCLFIHPTIACKFGENCSRPNCAYDHPHKKQKHNDNN</sequence>
<reference evidence="10" key="1">
    <citation type="submission" date="2021-09" db="EMBL/GenBank/DDBJ databases">
        <authorList>
            <consortium name="AG Swart"/>
            <person name="Singh M."/>
            <person name="Singh A."/>
            <person name="Seah K."/>
            <person name="Emmerich C."/>
        </authorList>
    </citation>
    <scope>NUCLEOTIDE SEQUENCE</scope>
    <source>
        <strain evidence="10">ATCC30299</strain>
    </source>
</reference>
<evidence type="ECO:0000256" key="6">
    <source>
        <dbReference type="ARBA" id="ARBA00022833"/>
    </source>
</evidence>
<proteinExistence type="inferred from homology"/>
<evidence type="ECO:0000256" key="3">
    <source>
        <dbReference type="ARBA" id="ARBA00022723"/>
    </source>
</evidence>
<dbReference type="PROSITE" id="PS50103">
    <property type="entry name" value="ZF_C3H1"/>
    <property type="match status" value="1"/>
</dbReference>
<evidence type="ECO:0000256" key="5">
    <source>
        <dbReference type="ARBA" id="ARBA00022771"/>
    </source>
</evidence>
<dbReference type="InterPro" id="IPR040366">
    <property type="entry name" value="Nab2/ZC3H14"/>
</dbReference>
<dbReference type="InterPro" id="IPR000571">
    <property type="entry name" value="Znf_CCCH"/>
</dbReference>
<dbReference type="GO" id="GO:0005634">
    <property type="term" value="C:nucleus"/>
    <property type="evidence" value="ECO:0007669"/>
    <property type="project" value="UniProtKB-SubCell"/>
</dbReference>
<evidence type="ECO:0000256" key="7">
    <source>
        <dbReference type="ARBA" id="ARBA00023242"/>
    </source>
</evidence>
<evidence type="ECO:0000256" key="2">
    <source>
        <dbReference type="ARBA" id="ARBA00008423"/>
    </source>
</evidence>
<gene>
    <name evidence="10" type="ORF">BSTOLATCC_MIC9966</name>
</gene>
<evidence type="ECO:0000256" key="4">
    <source>
        <dbReference type="ARBA" id="ARBA00022737"/>
    </source>
</evidence>
<keyword evidence="3 8" id="KW-0479">Metal-binding</keyword>
<dbReference type="PANTHER" id="PTHR14738">
    <property type="entry name" value="ZINC FINGER CCCH DOMAIN-CONTAINING PROTEIN 14"/>
    <property type="match status" value="1"/>
</dbReference>
<accession>A0AAU9IQX3</accession>
<dbReference type="GO" id="GO:0008270">
    <property type="term" value="F:zinc ion binding"/>
    <property type="evidence" value="ECO:0007669"/>
    <property type="project" value="UniProtKB-KW"/>
</dbReference>
<dbReference type="Proteomes" id="UP001162131">
    <property type="component" value="Unassembled WGS sequence"/>
</dbReference>
<keyword evidence="4" id="KW-0677">Repeat</keyword>